<evidence type="ECO:0000256" key="1">
    <source>
        <dbReference type="ARBA" id="ARBA00004651"/>
    </source>
</evidence>
<keyword evidence="6 7" id="KW-0472">Membrane</keyword>
<sequence length="794" mass="86555">MSPSALDRKLIRDLLGSGAVVLAIAGIIAVGVSCFVAMRSAYHNLGEAKDRYYARCRMADFSVELKKAPVSEASVLGELPGVTEIRTRIQQFVIVDLEGVDAIINGQVLSLPDRHAPIINDIVIRRGGYFTGRPEDEVIVNDAFARHHGIEPGDTVHLLMGDRRRGFRVVGTAISSEFVYLLGPGAIVPDPSRFGVFYLKRSDMEAAFGFEGACNQVVGRLSPEVRDRPDALLDRAELLLEDFGVASTTPRRDQISDRFLSDEIRQLGTFAFVMPAIFLGVAALVLNILMARLTEQQRTTIGTLKALGYSDGELYRHLLKFGMVVGLMGGLLGCGLGHLLAGAMTGLYRQFFELPRLENRVFPGVMASGLAISVACAVVGVARGARGVLALEPAEAMRPRPPEGARVTWPERIPWLWRALGTGWRMVLRNILRNGKRNAVGVASSAMAAALLVSGLLGRAALDRGLEIQFSLILRSDVDLSFRDTCGRGALLEVRRLPGVDHAEPTLDVGGTFRNGPYKKRGAITGLIAGSRLTAPRDAEDRRVPIPPAGLALGRTLAEQLRVRPGDELVFEPSEGRREPRRVPVVAIVDSFIGLVAYADLAYLSRLVDEEFAVSGVQLEVDPRADRREELFRELKRLPVIRAVGVREEMIESIRRTIVDTNAAATVMMVLFAGTIFFGTTLNASLVGLAERRREVATLLVLGYERSAVSRLFLRETLVINSVGTLLGLPLGQALFWALMQTAQTDSFRIPMADPSAAFAWTLVVGLAFSLAAHAVVVRSIGRLDLQESMRIRE</sequence>
<dbReference type="GO" id="GO:0098797">
    <property type="term" value="C:plasma membrane protein complex"/>
    <property type="evidence" value="ECO:0007669"/>
    <property type="project" value="TreeGrafter"/>
</dbReference>
<accession>A0A432MGG5</accession>
<keyword evidence="4 7" id="KW-0812">Transmembrane</keyword>
<feature type="transmembrane region" description="Helical" evidence="7">
    <location>
        <begin position="718"/>
        <end position="739"/>
    </location>
</feature>
<proteinExistence type="inferred from homology"/>
<comment type="caution">
    <text evidence="9">The sequence shown here is derived from an EMBL/GenBank/DDBJ whole genome shotgun (WGS) entry which is preliminary data.</text>
</comment>
<evidence type="ECO:0000256" key="7">
    <source>
        <dbReference type="SAM" id="Phobius"/>
    </source>
</evidence>
<evidence type="ECO:0000313" key="9">
    <source>
        <dbReference type="EMBL" id="RUL85544.1"/>
    </source>
</evidence>
<feature type="domain" description="ABC3 transporter permease C-terminal" evidence="8">
    <location>
        <begin position="668"/>
        <end position="784"/>
    </location>
</feature>
<feature type="transmembrane region" description="Helical" evidence="7">
    <location>
        <begin position="318"/>
        <end position="341"/>
    </location>
</feature>
<evidence type="ECO:0000259" key="8">
    <source>
        <dbReference type="Pfam" id="PF02687"/>
    </source>
</evidence>
<feature type="domain" description="ABC3 transporter permease C-terminal" evidence="8">
    <location>
        <begin position="273"/>
        <end position="382"/>
    </location>
</feature>
<evidence type="ECO:0000256" key="3">
    <source>
        <dbReference type="ARBA" id="ARBA00022475"/>
    </source>
</evidence>
<evidence type="ECO:0000256" key="6">
    <source>
        <dbReference type="ARBA" id="ARBA00023136"/>
    </source>
</evidence>
<gene>
    <name evidence="9" type="ORF">TsocGM_18370</name>
</gene>
<evidence type="ECO:0000256" key="4">
    <source>
        <dbReference type="ARBA" id="ARBA00022692"/>
    </source>
</evidence>
<feature type="transmembrane region" description="Helical" evidence="7">
    <location>
        <begin position="361"/>
        <end position="382"/>
    </location>
</feature>
<dbReference type="InterPro" id="IPR003838">
    <property type="entry name" value="ABC3_permease_C"/>
</dbReference>
<dbReference type="EMBL" id="RYZH01000039">
    <property type="protein sequence ID" value="RUL85544.1"/>
    <property type="molecule type" value="Genomic_DNA"/>
</dbReference>
<feature type="transmembrane region" description="Helical" evidence="7">
    <location>
        <begin position="267"/>
        <end position="289"/>
    </location>
</feature>
<reference evidence="9 10" key="1">
    <citation type="submission" date="2018-12" db="EMBL/GenBank/DDBJ databases">
        <authorList>
            <person name="Toschakov S.V."/>
        </authorList>
    </citation>
    <scope>NUCLEOTIDE SEQUENCE [LARGE SCALE GENOMIC DNA]</scope>
    <source>
        <strain evidence="9 10">GM2012</strain>
    </source>
</reference>
<comment type="similarity">
    <text evidence="2">Belongs to the ABC-4 integral membrane protein family. LolC/E subfamily.</text>
</comment>
<dbReference type="RefSeq" id="WP_126726920.1">
    <property type="nucleotide sequence ID" value="NZ_RYZH01000039.1"/>
</dbReference>
<reference evidence="9 10" key="2">
    <citation type="submission" date="2019-01" db="EMBL/GenBank/DDBJ databases">
        <title>Tautonia sociabilis, a novel thermotolerant planctomycete of Isosphaeraceae family, isolated from a 4000 m deep subterranean habitat.</title>
        <authorList>
            <person name="Kovaleva O.L."/>
            <person name="Elcheninov A.G."/>
            <person name="Van Heerden E."/>
            <person name="Toshchakov S.V."/>
            <person name="Novikov A."/>
            <person name="Bonch-Osmolovskaya E.A."/>
            <person name="Kublanov I.V."/>
        </authorList>
    </citation>
    <scope>NUCLEOTIDE SEQUENCE [LARGE SCALE GENOMIC DNA]</scope>
    <source>
        <strain evidence="9 10">GM2012</strain>
    </source>
</reference>
<feature type="transmembrane region" description="Helical" evidence="7">
    <location>
        <begin position="663"/>
        <end position="684"/>
    </location>
</feature>
<dbReference type="InterPro" id="IPR051447">
    <property type="entry name" value="Lipoprotein-release_system"/>
</dbReference>
<comment type="subcellular location">
    <subcellularLocation>
        <location evidence="1">Cell membrane</location>
        <topology evidence="1">Multi-pass membrane protein</topology>
    </subcellularLocation>
</comment>
<feature type="transmembrane region" description="Helical" evidence="7">
    <location>
        <begin position="20"/>
        <end position="42"/>
    </location>
</feature>
<name>A0A432MGG5_9BACT</name>
<evidence type="ECO:0000256" key="2">
    <source>
        <dbReference type="ARBA" id="ARBA00005236"/>
    </source>
</evidence>
<feature type="transmembrane region" description="Helical" evidence="7">
    <location>
        <begin position="759"/>
        <end position="781"/>
    </location>
</feature>
<evidence type="ECO:0000256" key="5">
    <source>
        <dbReference type="ARBA" id="ARBA00022989"/>
    </source>
</evidence>
<keyword evidence="5 7" id="KW-1133">Transmembrane helix</keyword>
<dbReference type="PANTHER" id="PTHR30489:SF0">
    <property type="entry name" value="LIPOPROTEIN-RELEASING SYSTEM TRANSMEMBRANE PROTEIN LOLE"/>
    <property type="match status" value="1"/>
</dbReference>
<dbReference type="Pfam" id="PF02687">
    <property type="entry name" value="FtsX"/>
    <property type="match status" value="2"/>
</dbReference>
<protein>
    <submittedName>
        <fullName evidence="9">FtsX-like permease family protein</fullName>
    </submittedName>
</protein>
<feature type="transmembrane region" description="Helical" evidence="7">
    <location>
        <begin position="439"/>
        <end position="462"/>
    </location>
</feature>
<feature type="transmembrane region" description="Helical" evidence="7">
    <location>
        <begin position="167"/>
        <end position="188"/>
    </location>
</feature>
<dbReference type="OrthoDB" id="5137249at2"/>
<dbReference type="AlphaFoldDB" id="A0A432MGG5"/>
<dbReference type="PANTHER" id="PTHR30489">
    <property type="entry name" value="LIPOPROTEIN-RELEASING SYSTEM TRANSMEMBRANE PROTEIN LOLE"/>
    <property type="match status" value="1"/>
</dbReference>
<dbReference type="GO" id="GO:0044874">
    <property type="term" value="P:lipoprotein localization to outer membrane"/>
    <property type="evidence" value="ECO:0007669"/>
    <property type="project" value="TreeGrafter"/>
</dbReference>
<dbReference type="Proteomes" id="UP000280296">
    <property type="component" value="Unassembled WGS sequence"/>
</dbReference>
<keyword evidence="10" id="KW-1185">Reference proteome</keyword>
<organism evidence="9 10">
    <name type="scientific">Tautonia sociabilis</name>
    <dbReference type="NCBI Taxonomy" id="2080755"/>
    <lineage>
        <taxon>Bacteria</taxon>
        <taxon>Pseudomonadati</taxon>
        <taxon>Planctomycetota</taxon>
        <taxon>Planctomycetia</taxon>
        <taxon>Isosphaerales</taxon>
        <taxon>Isosphaeraceae</taxon>
        <taxon>Tautonia</taxon>
    </lineage>
</organism>
<evidence type="ECO:0000313" key="10">
    <source>
        <dbReference type="Proteomes" id="UP000280296"/>
    </source>
</evidence>
<keyword evidence="3" id="KW-1003">Cell membrane</keyword>